<proteinExistence type="inferred from homology"/>
<accession>A0A2P8FJA3</accession>
<evidence type="ECO:0000259" key="4">
    <source>
        <dbReference type="PROSITE" id="PS51819"/>
    </source>
</evidence>
<dbReference type="Proteomes" id="UP000240418">
    <property type="component" value="Unassembled WGS sequence"/>
</dbReference>
<keyword evidence="6" id="KW-1185">Reference proteome</keyword>
<dbReference type="AlphaFoldDB" id="A0A2P8FJA3"/>
<organism evidence="5 6">
    <name type="scientific">Shimia abyssi</name>
    <dbReference type="NCBI Taxonomy" id="1662395"/>
    <lineage>
        <taxon>Bacteria</taxon>
        <taxon>Pseudomonadati</taxon>
        <taxon>Pseudomonadota</taxon>
        <taxon>Alphaproteobacteria</taxon>
        <taxon>Rhodobacterales</taxon>
        <taxon>Roseobacteraceae</taxon>
    </lineage>
</organism>
<reference evidence="5 6" key="1">
    <citation type="submission" date="2018-03" db="EMBL/GenBank/DDBJ databases">
        <title>Genomic Encyclopedia of Archaeal and Bacterial Type Strains, Phase II (KMG-II): from individual species to whole genera.</title>
        <authorList>
            <person name="Goeker M."/>
        </authorList>
    </citation>
    <scope>NUCLEOTIDE SEQUENCE [LARGE SCALE GENOMIC DNA]</scope>
    <source>
        <strain evidence="5 6">DSM 100673</strain>
    </source>
</reference>
<evidence type="ECO:0000256" key="3">
    <source>
        <dbReference type="ARBA" id="ARBA00023251"/>
    </source>
</evidence>
<evidence type="ECO:0000313" key="5">
    <source>
        <dbReference type="EMBL" id="PSL21812.1"/>
    </source>
</evidence>
<dbReference type="GO" id="GO:0046677">
    <property type="term" value="P:response to antibiotic"/>
    <property type="evidence" value="ECO:0007669"/>
    <property type="project" value="UniProtKB-KW"/>
</dbReference>
<name>A0A2P8FJA3_9RHOB</name>
<dbReference type="SUPFAM" id="SSF54593">
    <property type="entry name" value="Glyoxalase/Bleomycin resistance protein/Dihydroxybiphenyl dioxygenase"/>
    <property type="match status" value="1"/>
</dbReference>
<comment type="similarity">
    <text evidence="1">Belongs to the bleomycin resistance protein family.</text>
</comment>
<keyword evidence="3" id="KW-0046">Antibiotic resistance</keyword>
<dbReference type="Gene3D" id="3.10.180.10">
    <property type="entry name" value="2,3-Dihydroxybiphenyl 1,2-Dioxygenase, domain 1"/>
    <property type="match status" value="1"/>
</dbReference>
<dbReference type="InterPro" id="IPR000335">
    <property type="entry name" value="Bleomycin-R"/>
</dbReference>
<gene>
    <name evidence="5" type="ORF">CLV88_101236</name>
</gene>
<evidence type="ECO:0000256" key="1">
    <source>
        <dbReference type="ARBA" id="ARBA00011051"/>
    </source>
</evidence>
<comment type="caution">
    <text evidence="5">The sequence shown here is derived from an EMBL/GenBank/DDBJ whole genome shotgun (WGS) entry which is preliminary data.</text>
</comment>
<sequence length="124" mass="14235">MKMNQVTPFVPCSDLSRQIGFYQDVLGFALGFQAENYAFMRRDAVAVRLIEVDKSVDLSTPERETSFYIDVEGIDALYLSLKPKLDLLGKRRVRAPFDQDYGQREFHVIDEDCTLIFFGEAIRG</sequence>
<dbReference type="RefSeq" id="WP_243403531.1">
    <property type="nucleotide sequence ID" value="NZ_PYGJ01000001.1"/>
</dbReference>
<dbReference type="InterPro" id="IPR037523">
    <property type="entry name" value="VOC_core"/>
</dbReference>
<protein>
    <recommendedName>
        <fullName evidence="2">Bleomycin resistance protein</fullName>
    </recommendedName>
</protein>
<dbReference type="Pfam" id="PF00903">
    <property type="entry name" value="Glyoxalase"/>
    <property type="match status" value="1"/>
</dbReference>
<evidence type="ECO:0000313" key="6">
    <source>
        <dbReference type="Proteomes" id="UP000240418"/>
    </source>
</evidence>
<dbReference type="InterPro" id="IPR029068">
    <property type="entry name" value="Glyas_Bleomycin-R_OHBP_Dase"/>
</dbReference>
<feature type="domain" description="VOC" evidence="4">
    <location>
        <begin position="2"/>
        <end position="121"/>
    </location>
</feature>
<dbReference type="EMBL" id="PYGJ01000001">
    <property type="protein sequence ID" value="PSL21812.1"/>
    <property type="molecule type" value="Genomic_DNA"/>
</dbReference>
<dbReference type="InterPro" id="IPR004360">
    <property type="entry name" value="Glyas_Fos-R_dOase_dom"/>
</dbReference>
<dbReference type="CDD" id="cd08349">
    <property type="entry name" value="BLMA_like"/>
    <property type="match status" value="1"/>
</dbReference>
<evidence type="ECO:0000256" key="2">
    <source>
        <dbReference type="ARBA" id="ARBA00021572"/>
    </source>
</evidence>
<dbReference type="PROSITE" id="PS51819">
    <property type="entry name" value="VOC"/>
    <property type="match status" value="1"/>
</dbReference>